<dbReference type="MGI" id="MGI:1917648">
    <property type="gene designation" value="Slc35a3"/>
</dbReference>
<evidence type="ECO:0000313" key="1">
    <source>
        <dbReference type="EMBL" id="BAE29710.1"/>
    </source>
</evidence>
<gene>
    <name evidence="2" type="primary">Slc35a3</name>
</gene>
<name>Q3UCA4_MOUSE</name>
<reference evidence="1" key="2">
    <citation type="journal article" date="2000" name="Genome Res.">
        <title>Normalization and subtraction of cap-trapper-selected cDNAs to prepare full-length cDNA libraries for rapid discovery of new genes.</title>
        <authorList>
            <person name="Carninci P."/>
            <person name="Shibata Y."/>
            <person name="Hayatsu N."/>
            <person name="Sugahara Y."/>
            <person name="Shibata K."/>
            <person name="Itoh M."/>
            <person name="Konno H."/>
            <person name="Okazaki Y."/>
            <person name="Muramatsu M."/>
            <person name="Hayashizaki Y."/>
        </authorList>
    </citation>
    <scope>NUCLEOTIDE SEQUENCE</scope>
    <source>
        <strain evidence="1">C57BL/6J</strain>
        <tissue evidence="1">Bone marrow</tissue>
    </source>
</reference>
<proteinExistence type="evidence at transcript level"/>
<evidence type="ECO:0000313" key="2">
    <source>
        <dbReference type="MGI" id="MGI:1917648"/>
    </source>
</evidence>
<accession>Q3UCA4</accession>
<organism evidence="1">
    <name type="scientific">Mus musculus</name>
    <name type="common">Mouse</name>
    <dbReference type="NCBI Taxonomy" id="10090"/>
    <lineage>
        <taxon>Eukaryota</taxon>
        <taxon>Metazoa</taxon>
        <taxon>Chordata</taxon>
        <taxon>Craniata</taxon>
        <taxon>Vertebrata</taxon>
        <taxon>Euteleostomi</taxon>
        <taxon>Mammalia</taxon>
        <taxon>Eutheria</taxon>
        <taxon>Euarchontoglires</taxon>
        <taxon>Glires</taxon>
        <taxon>Rodentia</taxon>
        <taxon>Myomorpha</taxon>
        <taxon>Muroidea</taxon>
        <taxon>Muridae</taxon>
        <taxon>Murinae</taxon>
        <taxon>Mus</taxon>
        <taxon>Mus</taxon>
    </lineage>
</organism>
<reference evidence="1" key="4">
    <citation type="journal article" date="2001" name="Nature">
        <title>Functional annotation of a full-length mouse cDNA collection.</title>
        <authorList>
            <consortium name="The RIKEN Genome Exploration Research Group Phase II Team and the FANTOM Consortium"/>
        </authorList>
    </citation>
    <scope>NUCLEOTIDE SEQUENCE</scope>
    <source>
        <strain evidence="1">C57BL/6J</strain>
        <tissue evidence="1">Bone marrow</tissue>
    </source>
</reference>
<reference evidence="1" key="6">
    <citation type="submission" date="2004-03" db="EMBL/GenBank/DDBJ databases">
        <authorList>
            <person name="Arakawa T."/>
            <person name="Carninci P."/>
            <person name="Fukuda S."/>
            <person name="Hashizume W."/>
            <person name="Hayashida K."/>
            <person name="Hori F."/>
            <person name="Iida J."/>
            <person name="Imamura K."/>
            <person name="Imotani K."/>
            <person name="Itoh M."/>
            <person name="Kanagawa S."/>
            <person name="Kawai J."/>
            <person name="Kojima M."/>
            <person name="Konno H."/>
            <person name="Murata M."/>
            <person name="Nakamura M."/>
            <person name="Ninomiya N."/>
            <person name="Nishiyori H."/>
            <person name="Nomura K."/>
            <person name="Ohno M."/>
            <person name="Sakazume N."/>
            <person name="Sano H."/>
            <person name="Sasaki D."/>
            <person name="Shibata K."/>
            <person name="Shiraki T."/>
            <person name="Tagami M."/>
            <person name="Tagami Y."/>
            <person name="Waki K."/>
            <person name="Watahiki A."/>
            <person name="Muramatsu M."/>
            <person name="Hayashizaki Y."/>
        </authorList>
    </citation>
    <scope>NUCLEOTIDE SEQUENCE</scope>
    <source>
        <strain evidence="1">C57BL/6J</strain>
        <tissue evidence="1">Bone marrow</tissue>
    </source>
</reference>
<reference evidence="1" key="8">
    <citation type="journal article" date="2005" name="Science">
        <title>Antisense Transcription in the Mammalian Transcriptome.</title>
        <authorList>
            <consortium name="RIKEN Genome Exploration Research Group and Genome Science Group (Genome Network Project Core Group) and the FANTOM Consortium"/>
        </authorList>
    </citation>
    <scope>NUCLEOTIDE SEQUENCE</scope>
    <source>
        <strain evidence="1">C57BL/6J</strain>
        <tissue evidence="1">Bone marrow</tissue>
    </source>
</reference>
<reference evidence="1" key="7">
    <citation type="journal article" date="2005" name="Science">
        <title>The Transcriptional Landscape of the Mammalian Genome.</title>
        <authorList>
            <consortium name="The FANTOM Consortium"/>
            <consortium name="Riken Genome Exploration Research Group and Genome Science Group (Genome Network Project Core Group)"/>
        </authorList>
    </citation>
    <scope>NUCLEOTIDE SEQUENCE</scope>
    <source>
        <strain evidence="1">C57BL/6J</strain>
        <tissue evidence="1">Bone marrow</tissue>
    </source>
</reference>
<dbReference type="EMBL" id="AK150620">
    <property type="protein sequence ID" value="BAE29710.1"/>
    <property type="molecule type" value="mRNA"/>
</dbReference>
<reference evidence="1" key="5">
    <citation type="journal article" date="2002" name="Nature">
        <title>Analysis of the mouse transcriptome based on functional annotation of 60,770 full-length cDNAs.</title>
        <authorList>
            <consortium name="The FANTOM Consortium and the RIKEN Genome Exploration Research Group Phase I and II Team"/>
        </authorList>
    </citation>
    <scope>NUCLEOTIDE SEQUENCE</scope>
    <source>
        <strain evidence="1">C57BL/6J</strain>
        <tissue evidence="1">Bone marrow</tissue>
    </source>
</reference>
<dbReference type="AlphaFoldDB" id="Q3UCA4"/>
<reference evidence="1" key="1">
    <citation type="journal article" date="1999" name="Methods Enzymol.">
        <title>High-efficiency full-length cDNA cloning.</title>
        <authorList>
            <person name="Carninci P."/>
            <person name="Hayashizaki Y."/>
        </authorList>
    </citation>
    <scope>NUCLEOTIDE SEQUENCE</scope>
    <source>
        <strain evidence="1">C57BL/6J</strain>
        <tissue evidence="1">Bone marrow</tissue>
    </source>
</reference>
<sequence length="61" mass="7047">MVFSDCLLELDYFEHGVRPPQHSSICPRTYNQVQPRSCKCTKFKRTDSWSAHIKALCGQVC</sequence>
<dbReference type="AGR" id="MGI:1917648"/>
<reference evidence="1" key="3">
    <citation type="journal article" date="2000" name="Genome Res.">
        <title>RIKEN integrated sequence analysis (RISA) system--384-format sequencing pipeline with 384 multicapillary sequencer.</title>
        <authorList>
            <person name="Shibata K."/>
            <person name="Itoh M."/>
            <person name="Aizawa K."/>
            <person name="Nagaoka S."/>
            <person name="Sasaki N."/>
            <person name="Carninci P."/>
            <person name="Konno H."/>
            <person name="Akiyama J."/>
            <person name="Nishi K."/>
            <person name="Kitsunai T."/>
            <person name="Tashiro H."/>
            <person name="Itoh M."/>
            <person name="Sumi N."/>
            <person name="Ishii Y."/>
            <person name="Nakamura S."/>
            <person name="Hazama M."/>
            <person name="Nishine T."/>
            <person name="Harada A."/>
            <person name="Yamamoto R."/>
            <person name="Matsumoto H."/>
            <person name="Sakaguchi S."/>
            <person name="Ikegami T."/>
            <person name="Kashiwagi K."/>
            <person name="Fujiwake S."/>
            <person name="Inoue K."/>
            <person name="Togawa Y."/>
            <person name="Izawa M."/>
            <person name="Ohara E."/>
            <person name="Watahiki M."/>
            <person name="Yoneda Y."/>
            <person name="Ishikawa T."/>
            <person name="Ozawa K."/>
            <person name="Tanaka T."/>
            <person name="Matsuura S."/>
            <person name="Kawai J."/>
            <person name="Okazaki Y."/>
            <person name="Muramatsu M."/>
            <person name="Inoue Y."/>
            <person name="Kira A."/>
            <person name="Hayashizaki Y."/>
        </authorList>
    </citation>
    <scope>NUCLEOTIDE SEQUENCE</scope>
    <source>
        <strain evidence="1">C57BL/6J</strain>
        <tissue evidence="1">Bone marrow</tissue>
    </source>
</reference>
<protein>
    <submittedName>
        <fullName evidence="1">Uncharacterized protein</fullName>
    </submittedName>
</protein>